<dbReference type="GO" id="GO:0044183">
    <property type="term" value="F:protein folding chaperone"/>
    <property type="evidence" value="ECO:0007669"/>
    <property type="project" value="TreeGrafter"/>
</dbReference>
<keyword evidence="2" id="KW-0862">Zinc</keyword>
<evidence type="ECO:0000313" key="6">
    <source>
        <dbReference type="EMBL" id="GBO92850.1"/>
    </source>
</evidence>
<keyword evidence="1" id="KW-0963">Cytoplasm</keyword>
<evidence type="ECO:0000256" key="2">
    <source>
        <dbReference type="ARBA" id="ARBA00022833"/>
    </source>
</evidence>
<reference evidence="6 7" key="1">
    <citation type="journal article" date="2018" name="Int. J. Syst. Evol. Microbiol.">
        <title>Mesosutterella multiformis gen. nov., sp. nov., a member of the family Sutterellaceae and Sutterella megalosphaeroides sp. nov., isolated from human faeces.</title>
        <authorList>
            <person name="Sakamoto M."/>
            <person name="Ikeyama N."/>
            <person name="Kunihiro T."/>
            <person name="Iino T."/>
            <person name="Yuki M."/>
            <person name="Ohkuma M."/>
        </authorList>
    </citation>
    <scope>NUCLEOTIDE SEQUENCE [LARGE SCALE GENOMIC DNA]</scope>
    <source>
        <strain evidence="6 7">4NBBH2</strain>
    </source>
</reference>
<dbReference type="EMBL" id="BGZJ01000001">
    <property type="protein sequence ID" value="GBO92850.1"/>
    <property type="molecule type" value="Genomic_DNA"/>
</dbReference>
<sequence>MFDTLEHFYFPKANARGSAIRLQETWQTILERRAYPEPVQRLLGEMTAGAAMLAGSITFNGPVLLEIAGDGPVRLAMVEVKPDLGIRAVVRLNESEADKIRPDSDLNSLVNAHGKGRCALTLVQPDPSLRSQSYQGIVDLAGSKTVAEALSAYMTQSEQVETRMWLSSDATAASGLMLQKVAAEGGKGTDPDFDPEDWNRVQKLAETVTPDEQLKLEPREVLKRLFWQENPQMGTPKAPKFECGCSRDRVGGMIRALGEEDALALVEEQGKIEVTCEFCGKTYAFDPIDVHQLFDEHAAKGTETRH</sequence>
<proteinExistence type="predicted"/>
<dbReference type="PANTHER" id="PTHR30111">
    <property type="entry name" value="33 KDA CHAPERONIN"/>
    <property type="match status" value="1"/>
</dbReference>
<gene>
    <name evidence="6" type="ORF">MESMUL_02040</name>
</gene>
<dbReference type="Pfam" id="PF01430">
    <property type="entry name" value="HSP33"/>
    <property type="match status" value="1"/>
</dbReference>
<comment type="caution">
    <text evidence="6">The sequence shown here is derived from an EMBL/GenBank/DDBJ whole genome shotgun (WGS) entry which is preliminary data.</text>
</comment>
<evidence type="ECO:0000313" key="7">
    <source>
        <dbReference type="Proteomes" id="UP000266091"/>
    </source>
</evidence>
<dbReference type="SUPFAM" id="SSF64397">
    <property type="entry name" value="Hsp33 domain"/>
    <property type="match status" value="1"/>
</dbReference>
<evidence type="ECO:0000256" key="5">
    <source>
        <dbReference type="ARBA" id="ARBA00023284"/>
    </source>
</evidence>
<dbReference type="OrthoDB" id="9793753at2"/>
<dbReference type="InterPro" id="IPR016154">
    <property type="entry name" value="Heat_shock_Hsp33_C"/>
</dbReference>
<dbReference type="PIRSF" id="PIRSF005261">
    <property type="entry name" value="Heat_shock_Hsp33"/>
    <property type="match status" value="1"/>
</dbReference>
<dbReference type="InterPro" id="IPR023212">
    <property type="entry name" value="Hsp33_helix_hairpin_bin_dom_sf"/>
</dbReference>
<evidence type="ECO:0000256" key="4">
    <source>
        <dbReference type="ARBA" id="ARBA00023186"/>
    </source>
</evidence>
<dbReference type="Proteomes" id="UP000266091">
    <property type="component" value="Unassembled WGS sequence"/>
</dbReference>
<keyword evidence="3" id="KW-1015">Disulfide bond</keyword>
<protein>
    <submittedName>
        <fullName evidence="6">33 kDa chaperonin</fullName>
    </submittedName>
</protein>
<dbReference type="GO" id="GO:0005737">
    <property type="term" value="C:cytoplasm"/>
    <property type="evidence" value="ECO:0007669"/>
    <property type="project" value="InterPro"/>
</dbReference>
<dbReference type="SUPFAM" id="SSF118352">
    <property type="entry name" value="HSP33 redox switch-like"/>
    <property type="match status" value="1"/>
</dbReference>
<organism evidence="6 7">
    <name type="scientific">Mesosutterella multiformis</name>
    <dbReference type="NCBI Taxonomy" id="2259133"/>
    <lineage>
        <taxon>Bacteria</taxon>
        <taxon>Pseudomonadati</taxon>
        <taxon>Pseudomonadota</taxon>
        <taxon>Betaproteobacteria</taxon>
        <taxon>Burkholderiales</taxon>
        <taxon>Sutterellaceae</taxon>
        <taxon>Mesosutterella</taxon>
    </lineage>
</organism>
<dbReference type="InterPro" id="IPR016153">
    <property type="entry name" value="Heat_shock_Hsp33_N"/>
</dbReference>
<evidence type="ECO:0000256" key="3">
    <source>
        <dbReference type="ARBA" id="ARBA00023157"/>
    </source>
</evidence>
<dbReference type="AlphaFoldDB" id="A0A388SBP8"/>
<keyword evidence="7" id="KW-1185">Reference proteome</keyword>
<dbReference type="Gene3D" id="3.55.30.10">
    <property type="entry name" value="Hsp33 domain"/>
    <property type="match status" value="1"/>
</dbReference>
<keyword evidence="4" id="KW-0143">Chaperone</keyword>
<dbReference type="GO" id="GO:0051082">
    <property type="term" value="F:unfolded protein binding"/>
    <property type="evidence" value="ECO:0007669"/>
    <property type="project" value="InterPro"/>
</dbReference>
<dbReference type="Gene3D" id="3.90.1280.10">
    <property type="entry name" value="HSP33 redox switch-like"/>
    <property type="match status" value="1"/>
</dbReference>
<keyword evidence="5" id="KW-0676">Redox-active center</keyword>
<dbReference type="InterPro" id="IPR000397">
    <property type="entry name" value="Heat_shock_Hsp33"/>
</dbReference>
<dbReference type="GO" id="GO:0042026">
    <property type="term" value="P:protein refolding"/>
    <property type="evidence" value="ECO:0007669"/>
    <property type="project" value="TreeGrafter"/>
</dbReference>
<dbReference type="RefSeq" id="WP_116269356.1">
    <property type="nucleotide sequence ID" value="NZ_BGZJ01000001.1"/>
</dbReference>
<dbReference type="Gene3D" id="1.10.287.480">
    <property type="entry name" value="helix hairpin bin"/>
    <property type="match status" value="1"/>
</dbReference>
<accession>A0A401LLJ6</accession>
<dbReference type="CDD" id="cd00498">
    <property type="entry name" value="Hsp33"/>
    <property type="match status" value="1"/>
</dbReference>
<name>A0A388SBP8_9BURK</name>
<evidence type="ECO:0000256" key="1">
    <source>
        <dbReference type="ARBA" id="ARBA00022490"/>
    </source>
</evidence>
<accession>A0A388SBP8</accession>
<dbReference type="PANTHER" id="PTHR30111:SF1">
    <property type="entry name" value="33 KDA CHAPERONIN"/>
    <property type="match status" value="1"/>
</dbReference>